<organism evidence="1 2">
    <name type="scientific">Pochonia chlamydosporia 170</name>
    <dbReference type="NCBI Taxonomy" id="1380566"/>
    <lineage>
        <taxon>Eukaryota</taxon>
        <taxon>Fungi</taxon>
        <taxon>Dikarya</taxon>
        <taxon>Ascomycota</taxon>
        <taxon>Pezizomycotina</taxon>
        <taxon>Sordariomycetes</taxon>
        <taxon>Hypocreomycetidae</taxon>
        <taxon>Hypocreales</taxon>
        <taxon>Clavicipitaceae</taxon>
        <taxon>Pochonia</taxon>
    </lineage>
</organism>
<protein>
    <submittedName>
        <fullName evidence="1">Uncharacterized protein</fullName>
    </submittedName>
</protein>
<dbReference type="Proteomes" id="UP000078397">
    <property type="component" value="Unassembled WGS sequence"/>
</dbReference>
<dbReference type="GeneID" id="33936938"/>
<dbReference type="KEGG" id="pchm:VFPPC_18067"/>
<proteinExistence type="predicted"/>
<dbReference type="RefSeq" id="XP_022285286.1">
    <property type="nucleotide sequence ID" value="XM_022429726.1"/>
</dbReference>
<keyword evidence="2" id="KW-1185">Reference proteome</keyword>
<name>A0A219AQF8_METCM</name>
<accession>A0A219AQF8</accession>
<evidence type="ECO:0000313" key="2">
    <source>
        <dbReference type="Proteomes" id="UP000078397"/>
    </source>
</evidence>
<evidence type="ECO:0000313" key="1">
    <source>
        <dbReference type="EMBL" id="OWT42812.1"/>
    </source>
</evidence>
<dbReference type="EMBL" id="LSBJ02000006">
    <property type="protein sequence ID" value="OWT42812.1"/>
    <property type="molecule type" value="Genomic_DNA"/>
</dbReference>
<dbReference type="AlphaFoldDB" id="A0A219AQF8"/>
<comment type="caution">
    <text evidence="1">The sequence shown here is derived from an EMBL/GenBank/DDBJ whole genome shotgun (WGS) entry which is preliminary data.</text>
</comment>
<reference evidence="1 2" key="1">
    <citation type="journal article" date="2016" name="PLoS Pathog.">
        <title>Biosynthesis of antibiotic leucinostatins in bio-control fungus Purpureocillium lilacinum and their inhibition on phytophthora revealed by genome mining.</title>
        <authorList>
            <person name="Wang G."/>
            <person name="Liu Z."/>
            <person name="Lin R."/>
            <person name="Li E."/>
            <person name="Mao Z."/>
            <person name="Ling J."/>
            <person name="Yang Y."/>
            <person name="Yin W.B."/>
            <person name="Xie B."/>
        </authorList>
    </citation>
    <scope>NUCLEOTIDE SEQUENCE [LARGE SCALE GENOMIC DNA]</scope>
    <source>
        <strain evidence="1">170</strain>
    </source>
</reference>
<sequence>MPHFGRDATLSWASATPHRPAICTRAVGLDQSCTGASDGIRVCFEDQGFKARGKTGLRRNLRPQSSLFGVWGPSSSQQTINGTETIVLRWGFVSSIWDSKKSHAVSVESSENIAPSLHFINDHAVSVLATILFLSHSRRLSHALRPNLFDLCCVSCVIAPRIRVPDSESSLMYR</sequence>
<gene>
    <name evidence="1" type="ORF">VFPPC_18067</name>
</gene>